<evidence type="ECO:0000313" key="2">
    <source>
        <dbReference type="EMBL" id="APZ35138.1"/>
    </source>
</evidence>
<protein>
    <recommendedName>
        <fullName evidence="1">ATPase BadF/BadG/BcrA/BcrD type domain-containing protein</fullName>
    </recommendedName>
</protein>
<dbReference type="RefSeq" id="WP_076691517.1">
    <property type="nucleotide sequence ID" value="NZ_CP018762.1"/>
</dbReference>
<dbReference type="PANTHER" id="PTHR43190:SF3">
    <property type="entry name" value="N-ACETYL-D-GLUCOSAMINE KINASE"/>
    <property type="match status" value="1"/>
</dbReference>
<dbReference type="AlphaFoldDB" id="A0A1P8UAI8"/>
<keyword evidence="3" id="KW-1185">Reference proteome</keyword>
<dbReference type="STRING" id="36805.BOH66_13425"/>
<dbReference type="Proteomes" id="UP000187185">
    <property type="component" value="Chromosome"/>
</dbReference>
<sequence>MTTRSVLAIDAGQTGIKVRLETPSVQDELVFPGIETHRPLLPQLADVARASLTQTRATPALVTAGVSGLTARDADADALLALVADTGIRGAILAHDSTTSFLGALGDRHGAVVAAGTGVVTLAVGPRATARVDGWGYIMGDAGSGYWIGREALDAVMRAYDGRGPATVLTDAVRERWPDLSQAYMALQAEEERVRIVASFATPVARAADDGDAGALRITQAAATELARSVRAAIARVRDDDERFAVCALGGVFRSRSLQTAFEDALTGGSTGDDVEIVPARGLGIDGAVALADLSPAHPLTAVVQRAGSA</sequence>
<accession>A0A1P8UAI8</accession>
<reference evidence="2 3" key="1">
    <citation type="submission" date="2016-12" db="EMBL/GenBank/DDBJ databases">
        <title>Complete genome sequence of Microbacterium aurum KACC 15219.</title>
        <authorList>
            <person name="Jung Y."/>
            <person name="Shin J.-H."/>
            <person name="Lee Y.-J."/>
            <person name="Yi H."/>
            <person name="Bahn Y.-S."/>
            <person name="Kim J.F."/>
            <person name="Lee D.-W."/>
        </authorList>
    </citation>
    <scope>NUCLEOTIDE SEQUENCE [LARGE SCALE GENOMIC DNA]</scope>
    <source>
        <strain evidence="2 3">KACC 15219</strain>
    </source>
</reference>
<dbReference type="SUPFAM" id="SSF53067">
    <property type="entry name" value="Actin-like ATPase domain"/>
    <property type="match status" value="1"/>
</dbReference>
<feature type="domain" description="ATPase BadF/BadG/BcrA/BcrD type" evidence="1">
    <location>
        <begin position="92"/>
        <end position="277"/>
    </location>
</feature>
<dbReference type="Pfam" id="PF01869">
    <property type="entry name" value="BcrAD_BadFG"/>
    <property type="match status" value="1"/>
</dbReference>
<gene>
    <name evidence="2" type="ORF">BOH66_13425</name>
</gene>
<dbReference type="InterPro" id="IPR043129">
    <property type="entry name" value="ATPase_NBD"/>
</dbReference>
<dbReference type="EMBL" id="CP018762">
    <property type="protein sequence ID" value="APZ35138.1"/>
    <property type="molecule type" value="Genomic_DNA"/>
</dbReference>
<dbReference type="PANTHER" id="PTHR43190">
    <property type="entry name" value="N-ACETYL-D-GLUCOSAMINE KINASE"/>
    <property type="match status" value="1"/>
</dbReference>
<dbReference type="Gene3D" id="3.30.420.40">
    <property type="match status" value="2"/>
</dbReference>
<name>A0A1P8UAI8_9MICO</name>
<evidence type="ECO:0000313" key="3">
    <source>
        <dbReference type="Proteomes" id="UP000187185"/>
    </source>
</evidence>
<proteinExistence type="predicted"/>
<organism evidence="2 3">
    <name type="scientific">Microbacterium aurum</name>
    <dbReference type="NCBI Taxonomy" id="36805"/>
    <lineage>
        <taxon>Bacteria</taxon>
        <taxon>Bacillati</taxon>
        <taxon>Actinomycetota</taxon>
        <taxon>Actinomycetes</taxon>
        <taxon>Micrococcales</taxon>
        <taxon>Microbacteriaceae</taxon>
        <taxon>Microbacterium</taxon>
    </lineage>
</organism>
<dbReference type="OrthoDB" id="8701357at2"/>
<dbReference type="InterPro" id="IPR002731">
    <property type="entry name" value="ATPase_BadF"/>
</dbReference>
<dbReference type="KEGG" id="maur:BOH66_13425"/>
<dbReference type="InterPro" id="IPR052519">
    <property type="entry name" value="Euk-type_GlcNAc_Kinase"/>
</dbReference>
<evidence type="ECO:0000259" key="1">
    <source>
        <dbReference type="Pfam" id="PF01869"/>
    </source>
</evidence>